<feature type="binding site" evidence="16">
    <location>
        <position position="91"/>
    </location>
    <ligand>
        <name>GTP</name>
        <dbReference type="ChEBI" id="CHEBI:37565"/>
    </ligand>
</feature>
<sequence length="215" mass="22315">MGGARSGKSRFAEEWAAALATRSVTSPTAAPARADAAHAVASDASDSHVNGSVAPTITYIATSACVPGDIAFAGRIALHRARRPAAWGLIEADHDLAGALRSADAEGEGIVLIDCLTLWLTRLLCPMDADAPREDWQARLSDFDVALAQSRSRVVLVSNEIGLGVVPMGAVTRLFVDELGRLNQRVAAASDRVVLTVAGLPLDLKGGIAASRLGV</sequence>
<comment type="pathway">
    <text evidence="5 14">Cofactor biosynthesis; adenosylcobalamin biosynthesis; adenosylcobalamin from cob(II)yrinate a,c-diamide: step 6/7.</text>
</comment>
<comment type="similarity">
    <text evidence="7 14">Belongs to the CobU/CobP family.</text>
</comment>
<comment type="catalytic activity">
    <reaction evidence="1 14">
        <text>adenosylcob(III)inamide + ATP = adenosylcob(III)inamide phosphate + ADP + H(+)</text>
        <dbReference type="Rhea" id="RHEA:15769"/>
        <dbReference type="ChEBI" id="CHEBI:2480"/>
        <dbReference type="ChEBI" id="CHEBI:15378"/>
        <dbReference type="ChEBI" id="CHEBI:30616"/>
        <dbReference type="ChEBI" id="CHEBI:58502"/>
        <dbReference type="ChEBI" id="CHEBI:456216"/>
        <dbReference type="EC" id="2.7.1.156"/>
    </reaction>
</comment>
<dbReference type="PANTHER" id="PTHR34848">
    <property type="match status" value="1"/>
</dbReference>
<evidence type="ECO:0000313" key="18">
    <source>
        <dbReference type="Proteomes" id="UP000033618"/>
    </source>
</evidence>
<feature type="binding site" evidence="16">
    <location>
        <begin position="80"/>
        <end position="83"/>
    </location>
    <ligand>
        <name>GTP</name>
        <dbReference type="ChEBI" id="CHEBI:37565"/>
    </ligand>
</feature>
<keyword evidence="18" id="KW-1185">Reference proteome</keyword>
<evidence type="ECO:0000256" key="7">
    <source>
        <dbReference type="ARBA" id="ARBA00007490"/>
    </source>
</evidence>
<keyword evidence="9 14" id="KW-0808">Transferase</keyword>
<dbReference type="GO" id="GO:0005525">
    <property type="term" value="F:GTP binding"/>
    <property type="evidence" value="ECO:0007669"/>
    <property type="project" value="UniProtKB-UniRule"/>
</dbReference>
<dbReference type="EC" id="2.7.1.156" evidence="14"/>
<protein>
    <recommendedName>
        <fullName evidence="14">Bifunctional adenosylcobalamin biosynthesis protein</fullName>
        <ecNumber evidence="14">2.7.1.156</ecNumber>
        <ecNumber evidence="14">2.7.7.62</ecNumber>
    </recommendedName>
</protein>
<evidence type="ECO:0000256" key="16">
    <source>
        <dbReference type="PIRSR" id="PIRSR006135-2"/>
    </source>
</evidence>
<accession>A0A0F5K4M2</accession>
<dbReference type="AlphaFoldDB" id="A0A0F5K4M2"/>
<keyword evidence="10 14" id="KW-0547">Nucleotide-binding</keyword>
<dbReference type="UniPathway" id="UPA00148">
    <property type="reaction ID" value="UER00236"/>
</dbReference>
<evidence type="ECO:0000256" key="14">
    <source>
        <dbReference type="PIRNR" id="PIRNR006135"/>
    </source>
</evidence>
<keyword evidence="8 14" id="KW-0169">Cobalamin biosynthesis</keyword>
<evidence type="ECO:0000256" key="8">
    <source>
        <dbReference type="ARBA" id="ARBA00022573"/>
    </source>
</evidence>
<dbReference type="SUPFAM" id="SSF52540">
    <property type="entry name" value="P-loop containing nucleoside triphosphate hydrolases"/>
    <property type="match status" value="1"/>
</dbReference>
<evidence type="ECO:0000256" key="1">
    <source>
        <dbReference type="ARBA" id="ARBA00000312"/>
    </source>
</evidence>
<evidence type="ECO:0000256" key="10">
    <source>
        <dbReference type="ARBA" id="ARBA00022741"/>
    </source>
</evidence>
<evidence type="ECO:0000256" key="4">
    <source>
        <dbReference type="ARBA" id="ARBA00003889"/>
    </source>
</evidence>
<name>A0A0F5K4M2_9BURK</name>
<proteinExistence type="inferred from homology"/>
<keyword evidence="11 14" id="KW-0418">Kinase</keyword>
<evidence type="ECO:0000256" key="13">
    <source>
        <dbReference type="ARBA" id="ARBA00023134"/>
    </source>
</evidence>
<evidence type="ECO:0000256" key="6">
    <source>
        <dbReference type="ARBA" id="ARBA00005159"/>
    </source>
</evidence>
<dbReference type="CDD" id="cd00544">
    <property type="entry name" value="CobU"/>
    <property type="match status" value="1"/>
</dbReference>
<gene>
    <name evidence="17" type="ORF">WM40_05220</name>
</gene>
<evidence type="ECO:0000256" key="9">
    <source>
        <dbReference type="ARBA" id="ARBA00022679"/>
    </source>
</evidence>
<evidence type="ECO:0000256" key="2">
    <source>
        <dbReference type="ARBA" id="ARBA00000711"/>
    </source>
</evidence>
<dbReference type="GO" id="GO:0008820">
    <property type="term" value="F:cobinamide phosphate guanylyltransferase activity"/>
    <property type="evidence" value="ECO:0007669"/>
    <property type="project" value="UniProtKB-UniRule"/>
</dbReference>
<dbReference type="PIRSF" id="PIRSF006135">
    <property type="entry name" value="CobU"/>
    <property type="match status" value="1"/>
</dbReference>
<feature type="active site" description="GMP-histidine intermediate" evidence="15">
    <location>
        <position position="79"/>
    </location>
</feature>
<keyword evidence="13 14" id="KW-0342">GTP-binding</keyword>
<dbReference type="PATRIC" id="fig|28092.6.peg.1242"/>
<dbReference type="InterPro" id="IPR027417">
    <property type="entry name" value="P-loop_NTPase"/>
</dbReference>
<evidence type="ECO:0000256" key="15">
    <source>
        <dbReference type="PIRSR" id="PIRSR006135-1"/>
    </source>
</evidence>
<dbReference type="Proteomes" id="UP000033618">
    <property type="component" value="Unassembled WGS sequence"/>
</dbReference>
<feature type="binding site" evidence="16">
    <location>
        <begin position="61"/>
        <end position="63"/>
    </location>
    <ligand>
        <name>GTP</name>
        <dbReference type="ChEBI" id="CHEBI:37565"/>
    </ligand>
</feature>
<evidence type="ECO:0000256" key="3">
    <source>
        <dbReference type="ARBA" id="ARBA00001522"/>
    </source>
</evidence>
<evidence type="ECO:0000256" key="11">
    <source>
        <dbReference type="ARBA" id="ARBA00022777"/>
    </source>
</evidence>
<dbReference type="PANTHER" id="PTHR34848:SF1">
    <property type="entry name" value="BIFUNCTIONAL ADENOSYLCOBALAMIN BIOSYNTHESIS PROTEIN COBU"/>
    <property type="match status" value="1"/>
</dbReference>
<dbReference type="EC" id="2.7.7.62" evidence="14"/>
<dbReference type="STRING" id="28092.WM40_05220"/>
<dbReference type="GO" id="GO:0005524">
    <property type="term" value="F:ATP binding"/>
    <property type="evidence" value="ECO:0007669"/>
    <property type="project" value="UniProtKB-UniRule"/>
</dbReference>
<comment type="catalytic activity">
    <reaction evidence="3">
        <text>adenosylcob(III)inamide + GTP = adenosylcob(III)inamide phosphate + GDP + H(+)</text>
        <dbReference type="Rhea" id="RHEA:15765"/>
        <dbReference type="ChEBI" id="CHEBI:2480"/>
        <dbReference type="ChEBI" id="CHEBI:15378"/>
        <dbReference type="ChEBI" id="CHEBI:37565"/>
        <dbReference type="ChEBI" id="CHEBI:58189"/>
        <dbReference type="ChEBI" id="CHEBI:58502"/>
        <dbReference type="EC" id="2.7.1.156"/>
    </reaction>
</comment>
<evidence type="ECO:0000256" key="5">
    <source>
        <dbReference type="ARBA" id="ARBA00004692"/>
    </source>
</evidence>
<evidence type="ECO:0000256" key="12">
    <source>
        <dbReference type="ARBA" id="ARBA00022840"/>
    </source>
</evidence>
<comment type="function">
    <text evidence="4 14">Catalyzes ATP-dependent phosphorylation of adenosylcobinamide and addition of GMP to adenosylcobinamide phosphate.</text>
</comment>
<reference evidence="17 18" key="1">
    <citation type="submission" date="2015-03" db="EMBL/GenBank/DDBJ databases">
        <title>Draft Genome Sequence of Burkholderia andropogonis type strain ICMP2807, isolated from Sorghum bicolor.</title>
        <authorList>
            <person name="Lopes-Santos L."/>
            <person name="Castro D.B."/>
            <person name="Ottoboni L.M."/>
            <person name="Park D."/>
            <person name="Weirc B.S."/>
            <person name="Destefano S.A."/>
        </authorList>
    </citation>
    <scope>NUCLEOTIDE SEQUENCE [LARGE SCALE GENOMIC DNA]</scope>
    <source>
        <strain evidence="17 18">ICMP2807</strain>
    </source>
</reference>
<comment type="pathway">
    <text evidence="6 14">Cofactor biosynthesis; adenosylcobalamin biosynthesis; adenosylcobalamin from cob(II)yrinate a,c-diamide: step 5/7.</text>
</comment>
<dbReference type="Pfam" id="PF02283">
    <property type="entry name" value="CobU"/>
    <property type="match status" value="1"/>
</dbReference>
<dbReference type="Gene3D" id="3.40.50.300">
    <property type="entry name" value="P-loop containing nucleotide triphosphate hydrolases"/>
    <property type="match status" value="1"/>
</dbReference>
<dbReference type="InterPro" id="IPR003203">
    <property type="entry name" value="CobU/CobP"/>
</dbReference>
<organism evidence="17 18">
    <name type="scientific">Robbsia andropogonis</name>
    <dbReference type="NCBI Taxonomy" id="28092"/>
    <lineage>
        <taxon>Bacteria</taxon>
        <taxon>Pseudomonadati</taxon>
        <taxon>Pseudomonadota</taxon>
        <taxon>Betaproteobacteria</taxon>
        <taxon>Burkholderiales</taxon>
        <taxon>Burkholderiaceae</taxon>
        <taxon>Robbsia</taxon>
    </lineage>
</organism>
<keyword evidence="12 14" id="KW-0067">ATP-binding</keyword>
<evidence type="ECO:0000313" key="17">
    <source>
        <dbReference type="EMBL" id="KKB64497.1"/>
    </source>
</evidence>
<dbReference type="GO" id="GO:0043752">
    <property type="term" value="F:adenosylcobinamide kinase activity"/>
    <property type="evidence" value="ECO:0007669"/>
    <property type="project" value="UniProtKB-EC"/>
</dbReference>
<dbReference type="EMBL" id="LAQU01000004">
    <property type="protein sequence ID" value="KKB64497.1"/>
    <property type="molecule type" value="Genomic_DNA"/>
</dbReference>
<dbReference type="GO" id="GO:0009236">
    <property type="term" value="P:cobalamin biosynthetic process"/>
    <property type="evidence" value="ECO:0007669"/>
    <property type="project" value="UniProtKB-UniRule"/>
</dbReference>
<comment type="caution">
    <text evidence="17">The sequence shown here is derived from an EMBL/GenBank/DDBJ whole genome shotgun (WGS) entry which is preliminary data.</text>
</comment>
<feature type="binding site" evidence="16">
    <location>
        <position position="114"/>
    </location>
    <ligand>
        <name>GTP</name>
        <dbReference type="ChEBI" id="CHEBI:37565"/>
    </ligand>
</feature>
<comment type="catalytic activity">
    <reaction evidence="2 14">
        <text>adenosylcob(III)inamide phosphate + GTP + H(+) = adenosylcob(III)inamide-GDP + diphosphate</text>
        <dbReference type="Rhea" id="RHEA:22712"/>
        <dbReference type="ChEBI" id="CHEBI:15378"/>
        <dbReference type="ChEBI" id="CHEBI:33019"/>
        <dbReference type="ChEBI" id="CHEBI:37565"/>
        <dbReference type="ChEBI" id="CHEBI:58502"/>
        <dbReference type="ChEBI" id="CHEBI:60487"/>
        <dbReference type="EC" id="2.7.7.62"/>
    </reaction>
</comment>